<comment type="caution">
    <text evidence="6">The sequence shown here is derived from an EMBL/GenBank/DDBJ whole genome shotgun (WGS) entry which is preliminary data.</text>
</comment>
<dbReference type="EMBL" id="JBGBPQ010000009">
    <property type="protein sequence ID" value="KAL1519514.1"/>
    <property type="molecule type" value="Genomic_DNA"/>
</dbReference>
<keyword evidence="5" id="KW-0148">Chlorophyll</keyword>
<feature type="binding site" evidence="5">
    <location>
        <position position="166"/>
    </location>
    <ligand>
        <name>chlorophyll a</name>
        <dbReference type="ChEBI" id="CHEBI:58416"/>
        <label>1</label>
    </ligand>
</feature>
<evidence type="ECO:0000256" key="2">
    <source>
        <dbReference type="ARBA" id="ARBA00022528"/>
    </source>
</evidence>
<dbReference type="GO" id="GO:0009507">
    <property type="term" value="C:chloroplast"/>
    <property type="evidence" value="ECO:0007669"/>
    <property type="project" value="UniProtKB-SubCell"/>
</dbReference>
<dbReference type="AlphaFoldDB" id="A0AB34JCP4"/>
<evidence type="ECO:0000313" key="6">
    <source>
        <dbReference type="EMBL" id="KAL1519514.1"/>
    </source>
</evidence>
<proteinExistence type="predicted"/>
<feature type="binding site" evidence="5">
    <location>
        <position position="183"/>
    </location>
    <ligand>
        <name>chlorophyll a</name>
        <dbReference type="ChEBI" id="CHEBI:58416"/>
        <label>1</label>
    </ligand>
</feature>
<dbReference type="GO" id="GO:0009765">
    <property type="term" value="P:photosynthesis, light harvesting"/>
    <property type="evidence" value="ECO:0007669"/>
    <property type="project" value="InterPro"/>
</dbReference>
<feature type="binding site" evidence="5">
    <location>
        <position position="169"/>
    </location>
    <ligand>
        <name>chlorophyll a</name>
        <dbReference type="ChEBI" id="CHEBI:58416"/>
        <label>1</label>
    </ligand>
</feature>
<evidence type="ECO:0000256" key="4">
    <source>
        <dbReference type="ARBA" id="ARBA00022640"/>
    </source>
</evidence>
<dbReference type="SUPFAM" id="SSF103511">
    <property type="entry name" value="Chlorophyll a-b binding protein"/>
    <property type="match status" value="1"/>
</dbReference>
<dbReference type="Gene3D" id="1.10.3460.10">
    <property type="entry name" value="Chlorophyll a/b binding protein domain"/>
    <property type="match status" value="1"/>
</dbReference>
<dbReference type="PANTHER" id="PTHR21649">
    <property type="entry name" value="CHLOROPHYLL A/B BINDING PROTEIN"/>
    <property type="match status" value="1"/>
</dbReference>
<gene>
    <name evidence="6" type="ORF">AB1Y20_023029</name>
</gene>
<keyword evidence="5" id="KW-0157">Chromophore</keyword>
<name>A0AB34JCP4_PRYPA</name>
<evidence type="ECO:0000313" key="7">
    <source>
        <dbReference type="Proteomes" id="UP001515480"/>
    </source>
</evidence>
<dbReference type="InterPro" id="IPR022796">
    <property type="entry name" value="Chloroa_b-bind"/>
</dbReference>
<dbReference type="GO" id="GO:0016020">
    <property type="term" value="C:membrane"/>
    <property type="evidence" value="ECO:0007669"/>
    <property type="project" value="InterPro"/>
</dbReference>
<feature type="binding site" description="axial binding residue" evidence="5">
    <location>
        <position position="75"/>
    </location>
    <ligand>
        <name>chlorophyll b</name>
        <dbReference type="ChEBI" id="CHEBI:61721"/>
        <label>1</label>
    </ligand>
    <ligandPart>
        <name>Mg</name>
        <dbReference type="ChEBI" id="CHEBI:25107"/>
    </ligandPart>
</feature>
<dbReference type="InterPro" id="IPR001344">
    <property type="entry name" value="Chloro_AB-bd_pln"/>
</dbReference>
<feature type="binding site" evidence="5">
    <location>
        <position position="171"/>
    </location>
    <ligand>
        <name>chlorophyll a</name>
        <dbReference type="ChEBI" id="CHEBI:58416"/>
        <label>1</label>
    </ligand>
</feature>
<organism evidence="6 7">
    <name type="scientific">Prymnesium parvum</name>
    <name type="common">Toxic golden alga</name>
    <dbReference type="NCBI Taxonomy" id="97485"/>
    <lineage>
        <taxon>Eukaryota</taxon>
        <taxon>Haptista</taxon>
        <taxon>Haptophyta</taxon>
        <taxon>Prymnesiophyceae</taxon>
        <taxon>Prymnesiales</taxon>
        <taxon>Prymnesiaceae</taxon>
        <taxon>Prymnesium</taxon>
    </lineage>
</organism>
<evidence type="ECO:0000256" key="1">
    <source>
        <dbReference type="ARBA" id="ARBA00004229"/>
    </source>
</evidence>
<comment type="subcellular location">
    <subcellularLocation>
        <location evidence="1">Plastid</location>
        <location evidence="1">Chloroplast</location>
    </subcellularLocation>
</comment>
<evidence type="ECO:0000256" key="3">
    <source>
        <dbReference type="ARBA" id="ARBA00022531"/>
    </source>
</evidence>
<keyword evidence="4" id="KW-0934">Plastid</keyword>
<keyword evidence="2" id="KW-0150">Chloroplast</keyword>
<protein>
    <submittedName>
        <fullName evidence="6">Uncharacterized protein</fullName>
    </submittedName>
</protein>
<evidence type="ECO:0000256" key="5">
    <source>
        <dbReference type="PIRSR" id="PIRSR601344-1"/>
    </source>
</evidence>
<keyword evidence="7" id="KW-1185">Reference proteome</keyword>
<feature type="binding site" evidence="5">
    <location>
        <position position="73"/>
    </location>
    <ligand>
        <name>chlorophyll a</name>
        <dbReference type="ChEBI" id="CHEBI:58416"/>
        <label>1</label>
    </ligand>
</feature>
<feature type="binding site" evidence="5">
    <location>
        <position position="70"/>
    </location>
    <ligand>
        <name>chlorophyll a</name>
        <dbReference type="ChEBI" id="CHEBI:58416"/>
        <label>1</label>
    </ligand>
</feature>
<dbReference type="Proteomes" id="UP001515480">
    <property type="component" value="Unassembled WGS sequence"/>
</dbReference>
<sequence length="193" mass="21081">MPHSLGRLAAVAASSLSFQAPAAGMLMQPRAAVPAMALEDMVGKYSIAKTVFDPLDLASKYDLNWLREAEIKHGRLCMLAFAGWITVDAGITFPGPKFEGIKSLEAHDIAVANGSMWALLLFVSICEYKHMSIVVPKLDGDWGDWEPGNYKFDPFKLDSPRRREIELKNGRAAMLAFSGVVTQCALGHPAPYV</sequence>
<accession>A0AB34JCP4</accession>
<keyword evidence="3" id="KW-0602">Photosynthesis</keyword>
<dbReference type="Pfam" id="PF00504">
    <property type="entry name" value="Chloroa_b-bind"/>
    <property type="match status" value="1"/>
</dbReference>
<reference evidence="6 7" key="1">
    <citation type="journal article" date="2024" name="Science">
        <title>Giant polyketide synthase enzymes in the biosynthesis of giant marine polyether toxins.</title>
        <authorList>
            <person name="Fallon T.R."/>
            <person name="Shende V.V."/>
            <person name="Wierzbicki I.H."/>
            <person name="Pendleton A.L."/>
            <person name="Watervoot N.F."/>
            <person name="Auber R.P."/>
            <person name="Gonzalez D.J."/>
            <person name="Wisecaver J.H."/>
            <person name="Moore B.S."/>
        </authorList>
    </citation>
    <scope>NUCLEOTIDE SEQUENCE [LARGE SCALE GENOMIC DNA]</scope>
    <source>
        <strain evidence="6 7">12B1</strain>
    </source>
</reference>
<feature type="binding site" description="axial binding residue" evidence="5">
    <location>
        <position position="138"/>
    </location>
    <ligand>
        <name>chlorophyll b</name>
        <dbReference type="ChEBI" id="CHEBI:61721"/>
        <label>1</label>
    </ligand>
    <ligandPart>
        <name>Mg</name>
        <dbReference type="ChEBI" id="CHEBI:25107"/>
    </ligandPart>
</feature>
<dbReference type="GO" id="GO:0016168">
    <property type="term" value="F:chlorophyll binding"/>
    <property type="evidence" value="ECO:0007669"/>
    <property type="project" value="UniProtKB-KW"/>
</dbReference>